<dbReference type="InterPro" id="IPR029068">
    <property type="entry name" value="Glyas_Bleomycin-R_OHBP_Dase"/>
</dbReference>
<dbReference type="EMBL" id="JFZB01000028">
    <property type="protein sequence ID" value="KFI25093.1"/>
    <property type="molecule type" value="Genomic_DNA"/>
</dbReference>
<keyword evidence="4" id="KW-1185">Reference proteome</keyword>
<dbReference type="InterPro" id="IPR004360">
    <property type="entry name" value="Glyas_Fos-R_dOase_dom"/>
</dbReference>
<evidence type="ECO:0000313" key="3">
    <source>
        <dbReference type="EMBL" id="KFI25093.1"/>
    </source>
</evidence>
<dbReference type="AlphaFoldDB" id="A0A086XSU3"/>
<dbReference type="GO" id="GO:0046491">
    <property type="term" value="P:L-methylmalonyl-CoA metabolic process"/>
    <property type="evidence" value="ECO:0007669"/>
    <property type="project" value="TreeGrafter"/>
</dbReference>
<evidence type="ECO:0000256" key="1">
    <source>
        <dbReference type="ARBA" id="ARBA00022723"/>
    </source>
</evidence>
<dbReference type="Pfam" id="PF00903">
    <property type="entry name" value="Glyoxalase"/>
    <property type="match status" value="1"/>
</dbReference>
<dbReference type="GO" id="GO:0046872">
    <property type="term" value="F:metal ion binding"/>
    <property type="evidence" value="ECO:0007669"/>
    <property type="project" value="UniProtKB-KW"/>
</dbReference>
<keyword evidence="1" id="KW-0479">Metal-binding</keyword>
<organism evidence="3 4">
    <name type="scientific">Paenirhodobacter enshiensis</name>
    <dbReference type="NCBI Taxonomy" id="1105367"/>
    <lineage>
        <taxon>Bacteria</taxon>
        <taxon>Pseudomonadati</taxon>
        <taxon>Pseudomonadota</taxon>
        <taxon>Alphaproteobacteria</taxon>
        <taxon>Rhodobacterales</taxon>
        <taxon>Rhodobacter group</taxon>
        <taxon>Paenirhodobacter</taxon>
    </lineage>
</organism>
<evidence type="ECO:0000259" key="2">
    <source>
        <dbReference type="PROSITE" id="PS51819"/>
    </source>
</evidence>
<dbReference type="Gene3D" id="3.10.180.10">
    <property type="entry name" value="2,3-Dihydroxybiphenyl 1,2-Dioxygenase, domain 1"/>
    <property type="match status" value="1"/>
</dbReference>
<name>A0A086XSU3_9RHOB</name>
<dbReference type="eggNOG" id="COG0346">
    <property type="taxonomic scope" value="Bacteria"/>
</dbReference>
<accession>A0A086XSU3</accession>
<dbReference type="InterPro" id="IPR037523">
    <property type="entry name" value="VOC_core"/>
</dbReference>
<dbReference type="InterPro" id="IPR051785">
    <property type="entry name" value="MMCE/EMCE_epimerase"/>
</dbReference>
<reference evidence="3 4" key="1">
    <citation type="submission" date="2014-03" db="EMBL/GenBank/DDBJ databases">
        <title>Genome of Paenirhodobacter enshiensis DW2-9.</title>
        <authorList>
            <person name="Wang D."/>
            <person name="Wang G."/>
        </authorList>
    </citation>
    <scope>NUCLEOTIDE SEQUENCE [LARGE SCALE GENOMIC DNA]</scope>
    <source>
        <strain evidence="3 4">DW2-9</strain>
    </source>
</reference>
<feature type="domain" description="VOC" evidence="2">
    <location>
        <begin position="5"/>
        <end position="145"/>
    </location>
</feature>
<gene>
    <name evidence="3" type="ORF">CG50_06370</name>
</gene>
<dbReference type="CDD" id="cd06587">
    <property type="entry name" value="VOC"/>
    <property type="match status" value="1"/>
</dbReference>
<dbReference type="RefSeq" id="WP_036638841.1">
    <property type="nucleotide sequence ID" value="NZ_JFZB01000028.1"/>
</dbReference>
<proteinExistence type="predicted"/>
<evidence type="ECO:0000313" key="4">
    <source>
        <dbReference type="Proteomes" id="UP000028824"/>
    </source>
</evidence>
<comment type="caution">
    <text evidence="3">The sequence shown here is derived from an EMBL/GenBank/DDBJ whole genome shotgun (WGS) entry which is preliminary data.</text>
</comment>
<dbReference type="STRING" id="1105367.CG50_06370"/>
<sequence>MKMTAPMEVGLTVSDLPRMRAFYETALGLRFVSEVHVPADKAAEAAMSPVGYTAVRLQTPWGERVKLLAPDLPPRPRDDDEGMILAHQGATYLTFIVDDIAATVGRVRAAGGRLLNREPVTEVRPGVFLSFLRDPEGHILEIVSYADVAAYRADPEDAR</sequence>
<dbReference type="GO" id="GO:0004493">
    <property type="term" value="F:methylmalonyl-CoA epimerase activity"/>
    <property type="evidence" value="ECO:0007669"/>
    <property type="project" value="TreeGrafter"/>
</dbReference>
<dbReference type="PANTHER" id="PTHR43048:SF3">
    <property type="entry name" value="METHYLMALONYL-COA EPIMERASE, MITOCHONDRIAL"/>
    <property type="match status" value="1"/>
</dbReference>
<protein>
    <submittedName>
        <fullName evidence="3">Bleomycin resistance protein</fullName>
    </submittedName>
</protein>
<dbReference type="PROSITE" id="PS51819">
    <property type="entry name" value="VOC"/>
    <property type="match status" value="1"/>
</dbReference>
<dbReference type="PANTHER" id="PTHR43048">
    <property type="entry name" value="METHYLMALONYL-COA EPIMERASE"/>
    <property type="match status" value="1"/>
</dbReference>
<dbReference type="Proteomes" id="UP000028824">
    <property type="component" value="Unassembled WGS sequence"/>
</dbReference>
<dbReference type="SUPFAM" id="SSF54593">
    <property type="entry name" value="Glyoxalase/Bleomycin resistance protein/Dihydroxybiphenyl dioxygenase"/>
    <property type="match status" value="1"/>
</dbReference>